<evidence type="ECO:0000313" key="3">
    <source>
        <dbReference type="Proteomes" id="UP000827133"/>
    </source>
</evidence>
<keyword evidence="3" id="KW-1185">Reference proteome</keyword>
<comment type="caution">
    <text evidence="2">The sequence shown here is derived from an EMBL/GenBank/DDBJ whole genome shotgun (WGS) entry which is preliminary data.</text>
</comment>
<dbReference type="GeneID" id="68321449"/>
<dbReference type="KEGG" id="fmu:J7337_013593"/>
<evidence type="ECO:0000313" key="2">
    <source>
        <dbReference type="EMBL" id="KAG9495352.1"/>
    </source>
</evidence>
<dbReference type="RefSeq" id="XP_044674352.1">
    <property type="nucleotide sequence ID" value="XM_044831077.1"/>
</dbReference>
<name>A0A9P8II50_9HYPO</name>
<dbReference type="Proteomes" id="UP000827133">
    <property type="component" value="Unassembled WGS sequence"/>
</dbReference>
<protein>
    <submittedName>
        <fullName evidence="2">Uncharacterized protein</fullName>
    </submittedName>
</protein>
<feature type="region of interest" description="Disordered" evidence="1">
    <location>
        <begin position="53"/>
        <end position="80"/>
    </location>
</feature>
<organism evidence="2 3">
    <name type="scientific">Fusarium musae</name>
    <dbReference type="NCBI Taxonomy" id="1042133"/>
    <lineage>
        <taxon>Eukaryota</taxon>
        <taxon>Fungi</taxon>
        <taxon>Dikarya</taxon>
        <taxon>Ascomycota</taxon>
        <taxon>Pezizomycotina</taxon>
        <taxon>Sordariomycetes</taxon>
        <taxon>Hypocreomycetidae</taxon>
        <taxon>Hypocreales</taxon>
        <taxon>Nectriaceae</taxon>
        <taxon>Fusarium</taxon>
    </lineage>
</organism>
<dbReference type="EMBL" id="JAHBCI010000011">
    <property type="protein sequence ID" value="KAG9495352.1"/>
    <property type="molecule type" value="Genomic_DNA"/>
</dbReference>
<evidence type="ECO:0000256" key="1">
    <source>
        <dbReference type="SAM" id="MobiDB-lite"/>
    </source>
</evidence>
<proteinExistence type="predicted"/>
<gene>
    <name evidence="2" type="ORF">J7337_013593</name>
</gene>
<reference evidence="2" key="1">
    <citation type="journal article" date="2021" name="Mol. Plant Microbe Interact.">
        <title>Telomere to telomere genome assembly of Fusarium musae F31, causal agent of crown rot disease of banana.</title>
        <authorList>
            <person name="Degradi L."/>
            <person name="Tava V."/>
            <person name="Kunova A."/>
            <person name="Cortesi P."/>
            <person name="Saracchi M."/>
            <person name="Pasquali M."/>
        </authorList>
    </citation>
    <scope>NUCLEOTIDE SEQUENCE</scope>
    <source>
        <strain evidence="2">F31</strain>
    </source>
</reference>
<dbReference type="AlphaFoldDB" id="A0A9P8II50"/>
<feature type="compositionally biased region" description="Basic and acidic residues" evidence="1">
    <location>
        <begin position="55"/>
        <end position="69"/>
    </location>
</feature>
<sequence>MSKDAKHVIAVTKSTSPHAYDFCPFDDTQFRQVEPSTVVATWAPLPGYSILPHVPDSKTQKHREEKEPKNISMRKGKLSHRVCLWE</sequence>
<accession>A0A9P8II50</accession>